<evidence type="ECO:0000313" key="7">
    <source>
        <dbReference type="Proteomes" id="UP000535305"/>
    </source>
</evidence>
<evidence type="ECO:0000313" key="6">
    <source>
        <dbReference type="EMBL" id="EAJ1622643.1"/>
    </source>
</evidence>
<dbReference type="InterPro" id="IPR004089">
    <property type="entry name" value="MCPsignal_dom"/>
</dbReference>
<feature type="transmembrane region" description="Helical" evidence="4">
    <location>
        <begin position="192"/>
        <end position="215"/>
    </location>
</feature>
<dbReference type="PANTHER" id="PTHR32089:SF112">
    <property type="entry name" value="LYSOZYME-LIKE PROTEIN-RELATED"/>
    <property type="match status" value="1"/>
</dbReference>
<dbReference type="Pfam" id="PF00015">
    <property type="entry name" value="MCPsignal"/>
    <property type="match status" value="1"/>
</dbReference>
<feature type="domain" description="Methyl-accepting transducer" evidence="5">
    <location>
        <begin position="274"/>
        <end position="510"/>
    </location>
</feature>
<evidence type="ECO:0000256" key="3">
    <source>
        <dbReference type="SAM" id="Coils"/>
    </source>
</evidence>
<accession>A0A7U8B4F5</accession>
<keyword evidence="3" id="KW-0175">Coiled coil</keyword>
<evidence type="ECO:0000256" key="4">
    <source>
        <dbReference type="SAM" id="Phobius"/>
    </source>
</evidence>
<feature type="transmembrane region" description="Helical" evidence="4">
    <location>
        <begin position="12"/>
        <end position="31"/>
    </location>
</feature>
<evidence type="ECO:0000259" key="5">
    <source>
        <dbReference type="PROSITE" id="PS50111"/>
    </source>
</evidence>
<protein>
    <submittedName>
        <fullName evidence="6">Methyl-accepting chemotaxis protein</fullName>
    </submittedName>
</protein>
<organism evidence="6 7">
    <name type="scientific">Campylobacter upsaliensis</name>
    <dbReference type="NCBI Taxonomy" id="28080"/>
    <lineage>
        <taxon>Bacteria</taxon>
        <taxon>Pseudomonadati</taxon>
        <taxon>Campylobacterota</taxon>
        <taxon>Epsilonproteobacteria</taxon>
        <taxon>Campylobacterales</taxon>
        <taxon>Campylobacteraceae</taxon>
        <taxon>Campylobacter</taxon>
    </lineage>
</organism>
<comment type="caution">
    <text evidence="6">The sequence shown here is derived from an EMBL/GenBank/DDBJ whole genome shotgun (WGS) entry which is preliminary data.</text>
</comment>
<dbReference type="Pfam" id="PF12729">
    <property type="entry name" value="4HB_MCP_1"/>
    <property type="match status" value="1"/>
</dbReference>
<keyword evidence="4" id="KW-0472">Membrane</keyword>
<dbReference type="AlphaFoldDB" id="A0A7U8B4F5"/>
<proteinExistence type="predicted"/>
<dbReference type="Gene3D" id="1.10.287.950">
    <property type="entry name" value="Methyl-accepting chemotaxis protein"/>
    <property type="match status" value="1"/>
</dbReference>
<keyword evidence="4" id="KW-1133">Transmembrane helix</keyword>
<dbReference type="EMBL" id="AABVLA010000043">
    <property type="protein sequence ID" value="EAJ1622643.1"/>
    <property type="molecule type" value="Genomic_DNA"/>
</dbReference>
<dbReference type="GO" id="GO:0016020">
    <property type="term" value="C:membrane"/>
    <property type="evidence" value="ECO:0007669"/>
    <property type="project" value="InterPro"/>
</dbReference>
<gene>
    <name evidence="6" type="ORF">CT510_08370</name>
</gene>
<keyword evidence="7" id="KW-1185">Reference proteome</keyword>
<dbReference type="PANTHER" id="PTHR32089">
    <property type="entry name" value="METHYL-ACCEPTING CHEMOTAXIS PROTEIN MCPB"/>
    <property type="match status" value="1"/>
</dbReference>
<reference evidence="6 7" key="1">
    <citation type="submission" date="2018-06" db="EMBL/GenBank/DDBJ databases">
        <authorList>
            <consortium name="PulseNet: The National Subtyping Network for Foodborne Disease Surveillance"/>
            <person name="Tarr C.L."/>
            <person name="Trees E."/>
            <person name="Katz L.S."/>
            <person name="Carleton-Romer H.A."/>
            <person name="Stroika S."/>
            <person name="Kucerova Z."/>
            <person name="Roache K.F."/>
            <person name="Sabol A.L."/>
            <person name="Besser J."/>
            <person name="Gerner-Smidt P."/>
        </authorList>
    </citation>
    <scope>NUCLEOTIDE SEQUENCE [LARGE SCALE GENOMIC DNA]</scope>
    <source>
        <strain evidence="6 7">PNUSAC003104</strain>
    </source>
</reference>
<name>A0A7U8B4F5_CAMUP</name>
<dbReference type="InterPro" id="IPR024478">
    <property type="entry name" value="HlyB_4HB_MCP"/>
</dbReference>
<dbReference type="SUPFAM" id="SSF58104">
    <property type="entry name" value="Methyl-accepting chemotaxis protein (MCP) signaling domain"/>
    <property type="match status" value="1"/>
</dbReference>
<dbReference type="Proteomes" id="UP000535305">
    <property type="component" value="Unassembled WGS sequence"/>
</dbReference>
<dbReference type="SMART" id="SM00283">
    <property type="entry name" value="MA"/>
    <property type="match status" value="1"/>
</dbReference>
<dbReference type="GO" id="GO:0007165">
    <property type="term" value="P:signal transduction"/>
    <property type="evidence" value="ECO:0007669"/>
    <property type="project" value="UniProtKB-KW"/>
</dbReference>
<evidence type="ECO:0000256" key="1">
    <source>
        <dbReference type="ARBA" id="ARBA00023224"/>
    </source>
</evidence>
<sequence length="546" mass="60779">MLKNLGISAKLYLSFSFIIVIMLLVAFFSMAKVNFLDDALRMTTDRNALISRQAINYRGSVHDRSILVRDVLLINNDRADLEQTLAEIRKLEEDYDRADKVLIDILNRVGDANEKAMYEDIAKTNAITKKLYEEIINQVITKGNKTAATELLLDEARAKFILWLAQINKLIDYEEASSQKLTGESLKATGSFGITMLSVVGVALVFALLIAYFIVSYIKKSVGGEPNEVNRVIKEVANGNLTQKIDTNYNESILYAVGKMQEQLRNIVEQMLHTSKNLNEKVDLAVERFVETEKSVIIQGKTSRESAQKIKEVSQKTQNVSQIALETEQNSKDTTEICENNKKSAEDTASQMEFIADNSSKISQQINLLDEHAKNIGTSTELISEITEQTNLLALNAAIEAARAGEVGRGFAVVADEIRKLAEKTGSATEQIAMINKKIQEETLATVGAIEESIPLISQGKALSEGVRDSVEIIFNQANDSLIKAQEVNKEVAEQVNLMNEIEEKINFVASISEQTQKAVGENRNSMMELKGLSDNLQREIQIFKL</sequence>
<feature type="coiled-coil region" evidence="3">
    <location>
        <begin position="74"/>
        <end position="108"/>
    </location>
</feature>
<dbReference type="PROSITE" id="PS50111">
    <property type="entry name" value="CHEMOTAXIS_TRANSDUC_2"/>
    <property type="match status" value="1"/>
</dbReference>
<keyword evidence="4" id="KW-0812">Transmembrane</keyword>
<evidence type="ECO:0000256" key="2">
    <source>
        <dbReference type="PROSITE-ProRule" id="PRU00284"/>
    </source>
</evidence>
<keyword evidence="1 2" id="KW-0807">Transducer</keyword>